<sequence>MIKALFSSFNRKPPIARNIKEISAVAFVLIDNLCI</sequence>
<keyword evidence="2" id="KW-1185">Reference proteome</keyword>
<evidence type="ECO:0000313" key="2">
    <source>
        <dbReference type="Proteomes" id="UP000001654"/>
    </source>
</evidence>
<dbReference type="Proteomes" id="UP000001654">
    <property type="component" value="Chromosome"/>
</dbReference>
<protein>
    <submittedName>
        <fullName evidence="1">Uncharacterized protein</fullName>
    </submittedName>
</protein>
<evidence type="ECO:0000313" key="1">
    <source>
        <dbReference type="EMBL" id="ADF51675.1"/>
    </source>
</evidence>
<proteinExistence type="predicted"/>
<dbReference type="AlphaFoldDB" id="D5BJK9"/>
<dbReference type="HOGENOM" id="CLU_3368205_0_0_10"/>
<organism evidence="1 2">
    <name type="scientific">Zunongwangia profunda (strain DSM 18752 / CCTCC AB 206139 / SM-A87)</name>
    <name type="common">Wangia profunda</name>
    <dbReference type="NCBI Taxonomy" id="655815"/>
    <lineage>
        <taxon>Bacteria</taxon>
        <taxon>Pseudomonadati</taxon>
        <taxon>Bacteroidota</taxon>
        <taxon>Flavobacteriia</taxon>
        <taxon>Flavobacteriales</taxon>
        <taxon>Flavobacteriaceae</taxon>
        <taxon>Zunongwangia</taxon>
    </lineage>
</organism>
<reference evidence="1 2" key="1">
    <citation type="journal article" date="2010" name="BMC Genomics">
        <title>The complete genome of Zunongwangia profunda SM-A87 reveals its adaptation to the deep-sea environment and ecological role in sedimentary organic nitrogen degradation.</title>
        <authorList>
            <person name="Qin Q.L."/>
            <person name="Zhang X.Y."/>
            <person name="Wang X.M."/>
            <person name="Liu G.M."/>
            <person name="Chen X.L."/>
            <person name="Xie B.B."/>
            <person name="Dang H.Y."/>
            <person name="Zhou B.C."/>
            <person name="Yu J."/>
            <person name="Zhang Y.Z."/>
        </authorList>
    </citation>
    <scope>NUCLEOTIDE SEQUENCE [LARGE SCALE GENOMIC DNA]</scope>
    <source>
        <strain evidence="2">DSM 18752 / CCTCC AB 206139 / SM-A87</strain>
    </source>
</reference>
<accession>D5BJK9</accession>
<dbReference type="KEGG" id="zpr:ZPR_1339"/>
<gene>
    <name evidence="1" type="ordered locus">ZPR_1339</name>
</gene>
<name>D5BJK9_ZUNPS</name>
<dbReference type="EMBL" id="CP001650">
    <property type="protein sequence ID" value="ADF51675.1"/>
    <property type="molecule type" value="Genomic_DNA"/>
</dbReference>
<dbReference type="STRING" id="655815.ZPR_1339"/>